<dbReference type="EMBL" id="NAJM01000022">
    <property type="protein sequence ID" value="RVX70635.1"/>
    <property type="molecule type" value="Genomic_DNA"/>
</dbReference>
<comment type="caution">
    <text evidence="1">The sequence shown here is derived from an EMBL/GenBank/DDBJ whole genome shotgun (WGS) entry which is preliminary data.</text>
</comment>
<accession>A0A438N4H8</accession>
<name>A0A438N4H8_EXOME</name>
<gene>
    <name evidence="1" type="ORF">B0A52_05287</name>
</gene>
<evidence type="ECO:0000313" key="2">
    <source>
        <dbReference type="Proteomes" id="UP000288859"/>
    </source>
</evidence>
<organism evidence="1 2">
    <name type="scientific">Exophiala mesophila</name>
    <name type="common">Black yeast-like fungus</name>
    <dbReference type="NCBI Taxonomy" id="212818"/>
    <lineage>
        <taxon>Eukaryota</taxon>
        <taxon>Fungi</taxon>
        <taxon>Dikarya</taxon>
        <taxon>Ascomycota</taxon>
        <taxon>Pezizomycotina</taxon>
        <taxon>Eurotiomycetes</taxon>
        <taxon>Chaetothyriomycetidae</taxon>
        <taxon>Chaetothyriales</taxon>
        <taxon>Herpotrichiellaceae</taxon>
        <taxon>Exophiala</taxon>
    </lineage>
</organism>
<dbReference type="Proteomes" id="UP000288859">
    <property type="component" value="Unassembled WGS sequence"/>
</dbReference>
<evidence type="ECO:0000313" key="1">
    <source>
        <dbReference type="EMBL" id="RVX70635.1"/>
    </source>
</evidence>
<dbReference type="AlphaFoldDB" id="A0A438N4H8"/>
<dbReference type="OrthoDB" id="5350342at2759"/>
<proteinExistence type="predicted"/>
<protein>
    <submittedName>
        <fullName evidence="1">Uncharacterized protein</fullName>
    </submittedName>
</protein>
<sequence length="203" mass="21154">MGSAGTTCTGAIGESVICFNQALFDNPLAGSTAQVTIGTQYLTADLSGSGLIEGAADNACGTNGCDSGNPFERDWDHLNKDGTFSVSMSGNYDNTDQRDYMRNLLAKAMNLATKNSRVDLCCSSENNNNIHDVPSFAQVVLNDNRGNNVAQMSASLKLTVDAKSSSDCDSILAQVTEFALGEVPGVGGFLAAAFKIGCTAINN</sequence>
<reference evidence="1 2" key="1">
    <citation type="submission" date="2017-03" db="EMBL/GenBank/DDBJ databases">
        <title>Genomes of endolithic fungi from Antarctica.</title>
        <authorList>
            <person name="Coleine C."/>
            <person name="Masonjones S."/>
            <person name="Stajich J.E."/>
        </authorList>
    </citation>
    <scope>NUCLEOTIDE SEQUENCE [LARGE SCALE GENOMIC DNA]</scope>
    <source>
        <strain evidence="1 2">CCFEE 6314</strain>
    </source>
</reference>